<feature type="compositionally biased region" description="Polar residues" evidence="1">
    <location>
        <begin position="384"/>
        <end position="406"/>
    </location>
</feature>
<comment type="caution">
    <text evidence="2">The sequence shown here is derived from an EMBL/GenBank/DDBJ whole genome shotgun (WGS) entry which is preliminary data.</text>
</comment>
<dbReference type="OrthoDB" id="8954225at2759"/>
<reference evidence="2" key="1">
    <citation type="submission" date="2021-02" db="EMBL/GenBank/DDBJ databases">
        <title>Comparative genomics reveals that relaxation of natural selection precedes convergent phenotypic evolution of cavefish.</title>
        <authorList>
            <person name="Peng Z."/>
        </authorList>
    </citation>
    <scope>NUCLEOTIDE SEQUENCE</scope>
    <source>
        <tissue evidence="2">Muscle</tissue>
    </source>
</reference>
<accession>A0A9W7T8R4</accession>
<feature type="compositionally biased region" description="Pro residues" evidence="1">
    <location>
        <begin position="1455"/>
        <end position="1464"/>
    </location>
</feature>
<organism evidence="2 3">
    <name type="scientific">Triplophysa rosa</name>
    <name type="common">Cave loach</name>
    <dbReference type="NCBI Taxonomy" id="992332"/>
    <lineage>
        <taxon>Eukaryota</taxon>
        <taxon>Metazoa</taxon>
        <taxon>Chordata</taxon>
        <taxon>Craniata</taxon>
        <taxon>Vertebrata</taxon>
        <taxon>Euteleostomi</taxon>
        <taxon>Actinopterygii</taxon>
        <taxon>Neopterygii</taxon>
        <taxon>Teleostei</taxon>
        <taxon>Ostariophysi</taxon>
        <taxon>Cypriniformes</taxon>
        <taxon>Nemacheilidae</taxon>
        <taxon>Triplophysa</taxon>
    </lineage>
</organism>
<sequence>MSTDDLKLQQSTRKSGERASVSCVVSNQDRFYAHADTARSQDVSEDEKDFEAQTTATSPSLQLTGQQKSSRDLQIKQIILLRSNKDTSKTSEDQNESSRFTAVLSIRLPIKRNKKDTAEDTEETLLNNTDIDNSHETLRRTANKHHTELRDRFSTTEIFFKDGDGPKSPFDENSFSTPQSQHGLTTPYQGQDTGIQHNVHLDERTQIANIDSMRHSTLQSICVIRPEFSKGTNANKESGATDHRENVLTTPHDNSQLTLLGKDSSLKASADRKLFTCRSEVLSQVLSLAPFPTPPSGSSPDPEQSHLNPASAMLASALVSVLVPPWSGRLRRPKQGGSEVEHESQDCGQNANPSTSLRQDPRQQPFLPSYRPLAEHVIQEPNDNDTTGTSYSSPEWQKENNSPNITTTIQSKRAIMKTFSVDTYRATMYNNAELHHVPIPLDTGQVPKSSRSEEHKEHRISKTEDQSESFKSLSSKPTTSSLLLSLRRANLRRLNEESTQMQTPITRPVRSLTLPSRSILKNAQSYTSVFRSEEAGDTTEPYSFPDTPSKTEGISDHFNFLPRSKRVVTRPSLFLNKTDSEISKNPETFIARGEEHISLNSTSKSSPPEIPKPQQHSFSLRKYTKIEGGDPMELVNSKNTNQRNSNINNNPDTFSQISSNNKTNLNIDVPRTGFNGGNLKSQNIPESKSIATRTFTDTLKFSPRKENFSVDGIKTTNEGQTYKDTEKKASQSSQSPMDLSSPLSPSRPTKGFRVPSIYSYLRESSPAVSTTNSPSTPFSHIQSAESSSSPIQGGGKILPGDRNTVPSRFSFDIGPFDSQPLKKGSSSSLTGPAQSLPPDFGRKSAPRLSTSPYSTLISSRPALNSTLQSLSSPPAAKPQQQSTSDDTITIRVYPIKLHPSPSSSMYKNVTKRPKEQLGSLDREQKTSAANTSQAYLGAPDNHKPAQPCLSQTVPRFFTERQSANITPHPRQQHTCSHEERKGSMAVHLNKDNSHSKHRLNLKENTVTAESKPLLEAEKETTDLQRHERLQEIPNSKKGLFALRAKKDNVFMADKDDVTPQYLKTKRNSPVLKTSSRIDQMLSRLKQTFGGKRSDNTVDTKTGNAATQKPLYTETFERNKREEKRCSKSQWEPSLINDKTTLKSLSPATLMKSENTLNVDVQSRIMGEKSLSFGNSSLTNDKASLPSLESLSPLRFRKTEKTLNVDGQSRIRSEKTLGSQWEAPNSPLTTDKVSLKSLSPLPCRKRVNQLNVDRPKRWSDELEKRSYSSSKHRLNLHSMNRSATLPHYRNSSFSPSSTSYLSDYDSEDIQNDNVFYSPVSKKSNSLCESVIVPQLSYAKSNVPQNLTRSRLSSSCADLKYGLNNGRSFSVSSVVSSRPSGPGRISTSSVSDLSSLDDFMPRGNYSGFGSPINISYSPTYGAKPVTYNQSQLGNTDDHVLNLDKQEDSSCFWDDADPTPPPSPPFSPSSRRISQALAVSSPIRTTPESPPRGMLPSRSYSTSLTVFEESGSDTTTDDEYYLDNGNDDMETEL</sequence>
<dbReference type="EMBL" id="JAFHDT010000023">
    <property type="protein sequence ID" value="KAI7792554.1"/>
    <property type="molecule type" value="Genomic_DNA"/>
</dbReference>
<feature type="compositionally biased region" description="Polar residues" evidence="1">
    <location>
        <begin position="824"/>
        <end position="833"/>
    </location>
</feature>
<feature type="region of interest" description="Disordered" evidence="1">
    <location>
        <begin position="766"/>
        <end position="929"/>
    </location>
</feature>
<feature type="compositionally biased region" description="Low complexity" evidence="1">
    <location>
        <begin position="730"/>
        <end position="748"/>
    </location>
</feature>
<feature type="region of interest" description="Disordered" evidence="1">
    <location>
        <begin position="1447"/>
        <end position="1530"/>
    </location>
</feature>
<feature type="compositionally biased region" description="Polar residues" evidence="1">
    <location>
        <begin position="52"/>
        <end position="68"/>
    </location>
</feature>
<protein>
    <submittedName>
        <fullName evidence="2">Uncharacterized protein</fullName>
    </submittedName>
</protein>
<gene>
    <name evidence="2" type="ORF">IRJ41_018935</name>
</gene>
<feature type="region of interest" description="Disordered" evidence="1">
    <location>
        <begin position="710"/>
        <end position="750"/>
    </location>
</feature>
<name>A0A9W7T8R4_TRIRA</name>
<feature type="region of interest" description="Disordered" evidence="1">
    <location>
        <begin position="1276"/>
        <end position="1295"/>
    </location>
</feature>
<feature type="compositionally biased region" description="Basic and acidic residues" evidence="1">
    <location>
        <begin position="912"/>
        <end position="925"/>
    </location>
</feature>
<evidence type="ECO:0000256" key="1">
    <source>
        <dbReference type="SAM" id="MobiDB-lite"/>
    </source>
</evidence>
<feature type="compositionally biased region" description="Polar residues" evidence="1">
    <location>
        <begin position="847"/>
        <end position="887"/>
    </location>
</feature>
<feature type="compositionally biased region" description="Polar residues" evidence="1">
    <location>
        <begin position="346"/>
        <end position="358"/>
    </location>
</feature>
<feature type="region of interest" description="Disordered" evidence="1">
    <location>
        <begin position="530"/>
        <end position="550"/>
    </location>
</feature>
<feature type="region of interest" description="Disordered" evidence="1">
    <location>
        <begin position="230"/>
        <end position="256"/>
    </location>
</feature>
<feature type="compositionally biased region" description="Polar residues" evidence="1">
    <location>
        <begin position="766"/>
        <end position="791"/>
    </location>
</feature>
<feature type="compositionally biased region" description="Basic and acidic residues" evidence="1">
    <location>
        <begin position="450"/>
        <end position="465"/>
    </location>
</feature>
<feature type="region of interest" description="Disordered" evidence="1">
    <location>
        <begin position="36"/>
        <end position="69"/>
    </location>
</feature>
<dbReference type="Proteomes" id="UP001059041">
    <property type="component" value="Linkage Group LG23"/>
</dbReference>
<feature type="compositionally biased region" description="Polar residues" evidence="1">
    <location>
        <begin position="247"/>
        <end position="256"/>
    </location>
</feature>
<proteinExistence type="predicted"/>
<feature type="compositionally biased region" description="Polar residues" evidence="1">
    <location>
        <begin position="171"/>
        <end position="184"/>
    </location>
</feature>
<feature type="region of interest" description="Disordered" evidence="1">
    <location>
        <begin position="327"/>
        <end position="406"/>
    </location>
</feature>
<evidence type="ECO:0000313" key="3">
    <source>
        <dbReference type="Proteomes" id="UP001059041"/>
    </source>
</evidence>
<feature type="region of interest" description="Disordered" evidence="1">
    <location>
        <begin position="630"/>
        <end position="683"/>
    </location>
</feature>
<feature type="region of interest" description="Disordered" evidence="1">
    <location>
        <begin position="160"/>
        <end position="184"/>
    </location>
</feature>
<evidence type="ECO:0000313" key="2">
    <source>
        <dbReference type="EMBL" id="KAI7792554.1"/>
    </source>
</evidence>
<keyword evidence="3" id="KW-1185">Reference proteome</keyword>
<feature type="compositionally biased region" description="Low complexity" evidence="1">
    <location>
        <begin position="636"/>
        <end position="650"/>
    </location>
</feature>
<feature type="compositionally biased region" description="Polar residues" evidence="1">
    <location>
        <begin position="651"/>
        <end position="666"/>
    </location>
</feature>
<feature type="compositionally biased region" description="Acidic residues" evidence="1">
    <location>
        <begin position="1512"/>
        <end position="1530"/>
    </location>
</feature>
<feature type="region of interest" description="Disordered" evidence="1">
    <location>
        <begin position="1"/>
        <end position="21"/>
    </location>
</feature>
<feature type="region of interest" description="Disordered" evidence="1">
    <location>
        <begin position="439"/>
        <end position="476"/>
    </location>
</feature>